<sequence length="136" mass="15275">MTDRKHPASGVKQAYPNNARSRVTNGKDLLPGVDGRTAWVKRARDLLSIHIADLGGEDVCSEAEKGIIRRACVITVQLEQLEKKFAITNEAKPADLDLYFRGANTLRRLLDVTGLQRRSRDMTPTIDEYIRREAAE</sequence>
<evidence type="ECO:0000256" key="1">
    <source>
        <dbReference type="SAM" id="MobiDB-lite"/>
    </source>
</evidence>
<dbReference type="RefSeq" id="WP_106719120.1">
    <property type="nucleotide sequence ID" value="NZ_JACHXT010000002.1"/>
</dbReference>
<accession>A0A2P7ALM1</accession>
<comment type="caution">
    <text evidence="2">The sequence shown here is derived from an EMBL/GenBank/DDBJ whole genome shotgun (WGS) entry which is preliminary data.</text>
</comment>
<proteinExistence type="predicted"/>
<evidence type="ECO:0000313" key="2">
    <source>
        <dbReference type="EMBL" id="PSH55114.1"/>
    </source>
</evidence>
<feature type="compositionally biased region" description="Polar residues" evidence="1">
    <location>
        <begin position="15"/>
        <end position="24"/>
    </location>
</feature>
<gene>
    <name evidence="2" type="ORF">CU100_23810</name>
</gene>
<dbReference type="Proteomes" id="UP000241158">
    <property type="component" value="Unassembled WGS sequence"/>
</dbReference>
<dbReference type="EMBL" id="PGGN01000006">
    <property type="protein sequence ID" value="PSH55114.1"/>
    <property type="molecule type" value="Genomic_DNA"/>
</dbReference>
<feature type="region of interest" description="Disordered" evidence="1">
    <location>
        <begin position="1"/>
        <end position="27"/>
    </location>
</feature>
<name>A0A2P7ALM1_9HYPH</name>
<dbReference type="AlphaFoldDB" id="A0A2P7ALM1"/>
<protein>
    <submittedName>
        <fullName evidence="2">Uncharacterized protein</fullName>
    </submittedName>
</protein>
<reference evidence="3" key="1">
    <citation type="submission" date="2017-11" db="EMBL/GenBank/DDBJ databases">
        <authorList>
            <person name="Kuznetsova I."/>
            <person name="Sazanova A."/>
            <person name="Chirak E."/>
            <person name="Safronova V."/>
            <person name="Willems A."/>
        </authorList>
    </citation>
    <scope>NUCLEOTIDE SEQUENCE [LARGE SCALE GENOMIC DNA]</scope>
    <source>
        <strain evidence="3">PEPV15</strain>
    </source>
</reference>
<organism evidence="2 3">
    <name type="scientific">Phyllobacterium endophyticum</name>
    <dbReference type="NCBI Taxonomy" id="1149773"/>
    <lineage>
        <taxon>Bacteria</taxon>
        <taxon>Pseudomonadati</taxon>
        <taxon>Pseudomonadota</taxon>
        <taxon>Alphaproteobacteria</taxon>
        <taxon>Hyphomicrobiales</taxon>
        <taxon>Phyllobacteriaceae</taxon>
        <taxon>Phyllobacterium</taxon>
    </lineage>
</organism>
<dbReference type="OrthoDB" id="7568253at2"/>
<evidence type="ECO:0000313" key="3">
    <source>
        <dbReference type="Proteomes" id="UP000241158"/>
    </source>
</evidence>
<keyword evidence="3" id="KW-1185">Reference proteome</keyword>